<feature type="chain" id="PRO_5043842577" evidence="1">
    <location>
        <begin position="19"/>
        <end position="99"/>
    </location>
</feature>
<feature type="signal peptide" evidence="1">
    <location>
        <begin position="1"/>
        <end position="18"/>
    </location>
</feature>
<sequence>MLCLVVLLFALCWLPFQLYNIFQEIVPAINRKIILSTDLMGSSKGRRHEFSRLDIVCLVPNGVDDLVCLVPNEGDDLVCLVPNEGDDLVCLVPNDGTQR</sequence>
<keyword evidence="3" id="KW-1185">Reference proteome</keyword>
<gene>
    <name evidence="2" type="ORF">CDAR_54161</name>
</gene>
<comment type="caution">
    <text evidence="2">The sequence shown here is derived from an EMBL/GenBank/DDBJ whole genome shotgun (WGS) entry which is preliminary data.</text>
</comment>
<keyword evidence="1" id="KW-0732">Signal</keyword>
<dbReference type="AlphaFoldDB" id="A0AAV4TC50"/>
<evidence type="ECO:0000313" key="3">
    <source>
        <dbReference type="Proteomes" id="UP001054837"/>
    </source>
</evidence>
<evidence type="ECO:0000313" key="2">
    <source>
        <dbReference type="EMBL" id="GIY42402.1"/>
    </source>
</evidence>
<proteinExistence type="predicted"/>
<evidence type="ECO:0000256" key="1">
    <source>
        <dbReference type="SAM" id="SignalP"/>
    </source>
</evidence>
<protein>
    <submittedName>
        <fullName evidence="2">Uncharacterized protein</fullName>
    </submittedName>
</protein>
<dbReference type="EMBL" id="BPLQ01009195">
    <property type="protein sequence ID" value="GIY42402.1"/>
    <property type="molecule type" value="Genomic_DNA"/>
</dbReference>
<accession>A0AAV4TC50</accession>
<name>A0AAV4TC50_9ARAC</name>
<reference evidence="2 3" key="1">
    <citation type="submission" date="2021-06" db="EMBL/GenBank/DDBJ databases">
        <title>Caerostris darwini draft genome.</title>
        <authorList>
            <person name="Kono N."/>
            <person name="Arakawa K."/>
        </authorList>
    </citation>
    <scope>NUCLEOTIDE SEQUENCE [LARGE SCALE GENOMIC DNA]</scope>
</reference>
<organism evidence="2 3">
    <name type="scientific">Caerostris darwini</name>
    <dbReference type="NCBI Taxonomy" id="1538125"/>
    <lineage>
        <taxon>Eukaryota</taxon>
        <taxon>Metazoa</taxon>
        <taxon>Ecdysozoa</taxon>
        <taxon>Arthropoda</taxon>
        <taxon>Chelicerata</taxon>
        <taxon>Arachnida</taxon>
        <taxon>Araneae</taxon>
        <taxon>Araneomorphae</taxon>
        <taxon>Entelegynae</taxon>
        <taxon>Araneoidea</taxon>
        <taxon>Araneidae</taxon>
        <taxon>Caerostris</taxon>
    </lineage>
</organism>
<dbReference type="Proteomes" id="UP001054837">
    <property type="component" value="Unassembled WGS sequence"/>
</dbReference>